<dbReference type="GO" id="GO:0034722">
    <property type="term" value="F:gamma-glutamyl-peptidase activity"/>
    <property type="evidence" value="ECO:0007669"/>
    <property type="project" value="TreeGrafter"/>
</dbReference>
<gene>
    <name evidence="3" type="ORF">P5673_005964</name>
</gene>
<evidence type="ECO:0000256" key="2">
    <source>
        <dbReference type="PROSITE-ProRule" id="PRU00607"/>
    </source>
</evidence>
<dbReference type="PROSITE" id="PS51275">
    <property type="entry name" value="PEPTIDASE_C26_GGH"/>
    <property type="match status" value="1"/>
</dbReference>
<feature type="active site" description="Nucleophile" evidence="1">
    <location>
        <position position="153"/>
    </location>
</feature>
<evidence type="ECO:0000256" key="1">
    <source>
        <dbReference type="PIRSR" id="PIRSR615527-1"/>
    </source>
</evidence>
<protein>
    <submittedName>
        <fullName evidence="3">Gamma-glutamyl hydrolase</fullName>
    </submittedName>
</protein>
<name>A0AAD9QXS7_ACRCE</name>
<sequence>MLKYGPKSWKATIYVLDDLDRPLLGRIACQKLGVVAKVDEIALPKRTPGHMRRTHPKVFTGLGCMPGEYEIKLRVLTQETDGNVTIFGSQYVAASYVKFIESAGGRMVPILAIFPGGHQLLQHTNNTRVGKQIFDLALKAFANGDVFPIWAECLGFELVSMLVSKSDLSLGQFGTSLFTDVHARNISLSLILPKVQTYNKNHPLKKFFRIVATSKDQRGVEFITMMEGKNHPIFMVHWHPLKAQFEWRGDLNINHSVRDVLVGQYFADFFMKQGVLTQETDGNVTIFGSQYVAASYVKFIESAGGRMVPILYLLQKYHFYTIVNSTEKEIEKLFNSLNGAIFPGGHILLQYSNYTRVGKQIFDLALKAFANGDVFPIWAECLGFGLVSMLVSKSDLSLGQFGTSLFTDVHARNISLSLILPKGLL</sequence>
<dbReference type="AlphaFoldDB" id="A0AAD9QXS7"/>
<evidence type="ECO:0000313" key="3">
    <source>
        <dbReference type="EMBL" id="KAK2569080.1"/>
    </source>
</evidence>
<accession>A0AAD9QXS7</accession>
<dbReference type="EMBL" id="JARQWQ010000010">
    <property type="protein sequence ID" value="KAK2569080.1"/>
    <property type="molecule type" value="Genomic_DNA"/>
</dbReference>
<dbReference type="InterPro" id="IPR015527">
    <property type="entry name" value="Pept_C26_g-glut_hydrolase"/>
</dbReference>
<dbReference type="PANTHER" id="PTHR11315">
    <property type="entry name" value="PROTEASE FAMILY C26 GAMMA-GLUTAMYL HYDROLASE"/>
    <property type="match status" value="1"/>
</dbReference>
<dbReference type="PANTHER" id="PTHR11315:SF0">
    <property type="entry name" value="FOLATE GAMMA-GLUTAMYL HYDROLASE"/>
    <property type="match status" value="1"/>
</dbReference>
<dbReference type="Proteomes" id="UP001249851">
    <property type="component" value="Unassembled WGS sequence"/>
</dbReference>
<dbReference type="InterPro" id="IPR029062">
    <property type="entry name" value="Class_I_gatase-like"/>
</dbReference>
<keyword evidence="3" id="KW-0378">Hydrolase</keyword>
<reference evidence="3" key="2">
    <citation type="journal article" date="2023" name="Science">
        <title>Genomic signatures of disease resistance in endangered staghorn corals.</title>
        <authorList>
            <person name="Vollmer S.V."/>
            <person name="Selwyn J.D."/>
            <person name="Despard B.A."/>
            <person name="Roesel C.L."/>
        </authorList>
    </citation>
    <scope>NUCLEOTIDE SEQUENCE</scope>
    <source>
        <strain evidence="3">K2</strain>
    </source>
</reference>
<dbReference type="GO" id="GO:0005773">
    <property type="term" value="C:vacuole"/>
    <property type="evidence" value="ECO:0007669"/>
    <property type="project" value="TreeGrafter"/>
</dbReference>
<evidence type="ECO:0000313" key="4">
    <source>
        <dbReference type="Proteomes" id="UP001249851"/>
    </source>
</evidence>
<comment type="caution">
    <text evidence="2">Lacks conserved residue(s) required for the propagation of feature annotation.</text>
</comment>
<keyword evidence="4" id="KW-1185">Reference proteome</keyword>
<dbReference type="SUPFAM" id="SSF52317">
    <property type="entry name" value="Class I glutamine amidotransferase-like"/>
    <property type="match status" value="2"/>
</dbReference>
<reference evidence="3" key="1">
    <citation type="journal article" date="2023" name="G3 (Bethesda)">
        <title>Whole genome assembly and annotation of the endangered Caribbean coral Acropora cervicornis.</title>
        <authorList>
            <person name="Selwyn J.D."/>
            <person name="Vollmer S.V."/>
        </authorList>
    </citation>
    <scope>NUCLEOTIDE SEQUENCE</scope>
    <source>
        <strain evidence="3">K2</strain>
    </source>
</reference>
<dbReference type="Gene3D" id="3.40.50.880">
    <property type="match status" value="2"/>
</dbReference>
<organism evidence="3 4">
    <name type="scientific">Acropora cervicornis</name>
    <name type="common">Staghorn coral</name>
    <dbReference type="NCBI Taxonomy" id="6130"/>
    <lineage>
        <taxon>Eukaryota</taxon>
        <taxon>Metazoa</taxon>
        <taxon>Cnidaria</taxon>
        <taxon>Anthozoa</taxon>
        <taxon>Hexacorallia</taxon>
        <taxon>Scleractinia</taxon>
        <taxon>Astrocoeniina</taxon>
        <taxon>Acroporidae</taxon>
        <taxon>Acropora</taxon>
    </lineage>
</organism>
<proteinExistence type="predicted"/>
<feature type="active site" description="Proton donor" evidence="1">
    <location>
        <position position="239"/>
    </location>
</feature>
<dbReference type="GO" id="GO:0046900">
    <property type="term" value="P:tetrahydrofolylpolyglutamate metabolic process"/>
    <property type="evidence" value="ECO:0007669"/>
    <property type="project" value="TreeGrafter"/>
</dbReference>
<comment type="caution">
    <text evidence="3">The sequence shown here is derived from an EMBL/GenBank/DDBJ whole genome shotgun (WGS) entry which is preliminary data.</text>
</comment>